<dbReference type="InterPro" id="IPR051208">
    <property type="entry name" value="Class-I_Fumarase/Tartrate_DH"/>
</dbReference>
<protein>
    <recommendedName>
        <fullName evidence="10">L(+)-tartrate dehydratase subunit alpha</fullName>
        <ecNumber evidence="9">4.2.1.32</ecNumber>
    </recommendedName>
</protein>
<evidence type="ECO:0000256" key="1">
    <source>
        <dbReference type="ARBA" id="ARBA00001915"/>
    </source>
</evidence>
<dbReference type="InterPro" id="IPR004646">
    <property type="entry name" value="Fe-S_hydro-lyase_TtdA-typ_cat"/>
</dbReference>
<organism evidence="13 14">
    <name type="scientific">Enterocloster bolteae (strain ATCC BAA-613 / DSM 15670 / CCUG 46953 / JCM 12243 / WAL 16351)</name>
    <name type="common">Clostridium bolteae</name>
    <dbReference type="NCBI Taxonomy" id="411902"/>
    <lineage>
        <taxon>Bacteria</taxon>
        <taxon>Bacillati</taxon>
        <taxon>Bacillota</taxon>
        <taxon>Clostridia</taxon>
        <taxon>Lachnospirales</taxon>
        <taxon>Lachnospiraceae</taxon>
        <taxon>Enterocloster</taxon>
    </lineage>
</organism>
<dbReference type="PaxDb" id="411902-CLOBOL_06137"/>
<comment type="catalytic activity">
    <reaction evidence="11">
        <text>(2R,3R)-tartrate = oxaloacetate + H2O</text>
        <dbReference type="Rhea" id="RHEA:15413"/>
        <dbReference type="ChEBI" id="CHEBI:15377"/>
        <dbReference type="ChEBI" id="CHEBI:16452"/>
        <dbReference type="ChEBI" id="CHEBI:30924"/>
        <dbReference type="EC" id="4.2.1.32"/>
    </reaction>
</comment>
<evidence type="ECO:0000256" key="8">
    <source>
        <dbReference type="ARBA" id="ARBA00023239"/>
    </source>
</evidence>
<evidence type="ECO:0000256" key="11">
    <source>
        <dbReference type="ARBA" id="ARBA00049253"/>
    </source>
</evidence>
<evidence type="ECO:0000256" key="9">
    <source>
        <dbReference type="ARBA" id="ARBA00039027"/>
    </source>
</evidence>
<name>A8S1R1_ENTBW</name>
<comment type="similarity">
    <text evidence="2">Belongs to the class-I fumarase family.</text>
</comment>
<dbReference type="HOGENOM" id="CLU_041245_1_0_9"/>
<evidence type="ECO:0000256" key="10">
    <source>
        <dbReference type="ARBA" id="ARBA00040103"/>
    </source>
</evidence>
<feature type="domain" description="Fe-S hydro-lyase tartrate dehydratase alpha-type catalytic" evidence="12">
    <location>
        <begin position="20"/>
        <end position="288"/>
    </location>
</feature>
<dbReference type="PANTHER" id="PTHR30389">
    <property type="entry name" value="FUMARATE HYDRATASE-RELATED"/>
    <property type="match status" value="1"/>
</dbReference>
<dbReference type="Pfam" id="PF05681">
    <property type="entry name" value="Fumerase"/>
    <property type="match status" value="1"/>
</dbReference>
<dbReference type="PANTHER" id="PTHR30389:SF19">
    <property type="entry name" value="L(+)-TARTRATE DEHYDRATASE SUBUNIT ALPHA"/>
    <property type="match status" value="1"/>
</dbReference>
<evidence type="ECO:0000313" key="14">
    <source>
        <dbReference type="Proteomes" id="UP000005396"/>
    </source>
</evidence>
<evidence type="ECO:0000256" key="3">
    <source>
        <dbReference type="ARBA" id="ARBA00011209"/>
    </source>
</evidence>
<dbReference type="EC" id="4.2.1.32" evidence="9"/>
<proteinExistence type="inferred from homology"/>
<evidence type="ECO:0000256" key="6">
    <source>
        <dbReference type="ARBA" id="ARBA00023004"/>
    </source>
</evidence>
<evidence type="ECO:0000256" key="2">
    <source>
        <dbReference type="ARBA" id="ARBA00008876"/>
    </source>
</evidence>
<evidence type="ECO:0000256" key="4">
    <source>
        <dbReference type="ARBA" id="ARBA00022485"/>
    </source>
</evidence>
<keyword evidence="6" id="KW-0408">Iron</keyword>
<dbReference type="GO" id="GO:0046872">
    <property type="term" value="F:metal ion binding"/>
    <property type="evidence" value="ECO:0007669"/>
    <property type="project" value="UniProtKB-KW"/>
</dbReference>
<dbReference type="NCBIfam" id="TIGR00722">
    <property type="entry name" value="ttdA_fumA_fumB"/>
    <property type="match status" value="1"/>
</dbReference>
<keyword evidence="4" id="KW-0004">4Fe-4S</keyword>
<dbReference type="GO" id="GO:0051539">
    <property type="term" value="F:4 iron, 4 sulfur cluster binding"/>
    <property type="evidence" value="ECO:0007669"/>
    <property type="project" value="UniProtKB-KW"/>
</dbReference>
<dbReference type="NCBIfam" id="NF006084">
    <property type="entry name" value="PRK08230.1"/>
    <property type="match status" value="1"/>
</dbReference>
<reference evidence="13 14" key="2">
    <citation type="submission" date="2007-09" db="EMBL/GenBank/DDBJ databases">
        <title>Draft genome sequence of Clostridium bolteae (ATCC BAA-613).</title>
        <authorList>
            <person name="Sudarsanam P."/>
            <person name="Ley R."/>
            <person name="Guruge J."/>
            <person name="Turnbaugh P.J."/>
            <person name="Mahowald M."/>
            <person name="Liep D."/>
            <person name="Gordon J."/>
        </authorList>
    </citation>
    <scope>NUCLEOTIDE SEQUENCE [LARGE SCALE GENOMIC DNA]</scope>
    <source>
        <strain evidence="14">ATCC BAA-613 / DSM 15670 / CCUG 46953 / JCM 12243 / WAL 16351</strain>
    </source>
</reference>
<dbReference type="AlphaFoldDB" id="A8S1R1"/>
<dbReference type="Proteomes" id="UP000005396">
    <property type="component" value="Unassembled WGS sequence"/>
</dbReference>
<evidence type="ECO:0000313" key="13">
    <source>
        <dbReference type="EMBL" id="EDP13572.1"/>
    </source>
</evidence>
<accession>A8S1R1</accession>
<comment type="caution">
    <text evidence="13">The sequence shown here is derived from an EMBL/GenBank/DDBJ whole genome shotgun (WGS) entry which is preliminary data.</text>
</comment>
<comment type="cofactor">
    <cofactor evidence="1">
        <name>iron-sulfur cluster</name>
        <dbReference type="ChEBI" id="CHEBI:30408"/>
    </cofactor>
</comment>
<evidence type="ECO:0000256" key="5">
    <source>
        <dbReference type="ARBA" id="ARBA00022723"/>
    </source>
</evidence>
<evidence type="ECO:0000259" key="12">
    <source>
        <dbReference type="Pfam" id="PF05681"/>
    </source>
</evidence>
<dbReference type="EMBL" id="ABCC02000047">
    <property type="protein sequence ID" value="EDP13572.1"/>
    <property type="molecule type" value="Genomic_DNA"/>
</dbReference>
<reference evidence="13 14" key="1">
    <citation type="submission" date="2007-08" db="EMBL/GenBank/DDBJ databases">
        <authorList>
            <person name="Fulton L."/>
            <person name="Clifton S."/>
            <person name="Fulton B."/>
            <person name="Xu J."/>
            <person name="Minx P."/>
            <person name="Pepin K.H."/>
            <person name="Johnson M."/>
            <person name="Thiruvilangam P."/>
            <person name="Bhonagiri V."/>
            <person name="Nash W.E."/>
            <person name="Mardis E.R."/>
            <person name="Wilson R.K."/>
        </authorList>
    </citation>
    <scope>NUCLEOTIDE SEQUENCE [LARGE SCALE GENOMIC DNA]</scope>
    <source>
        <strain evidence="14">ATCC BAA-613 / DSM 15670 / CCUG 46953 / JCM 12243 / WAL 16351</strain>
    </source>
</reference>
<dbReference type="eggNOG" id="COG1951">
    <property type="taxonomic scope" value="Bacteria"/>
</dbReference>
<sequence length="306" mass="33450">MKGGMEMMTKTEAVEYMTDIMAKFVGYSGKVLPDDVTEKLKELRVLETDELPKTIYDTMFRNQELAAQLDRPCCQDTGVLQYLVKCGTRFPLIDFVESLLKEATVRATFDAPLRHNSVETFDEYNTGKNVGKGTPTVFWEIVPECDTCEIYSYMAGGGCSLPGKAMVLMPGQGYEGVTKFVLDVMTSYGLNACPPLLVGVGVATSVETAALLSKKALFRTLGSKNSNERAAKLEKLLEDGINEIGLGPQGVSGKMSVMGVHIENTARHPSTIGVAVNVGCWSHRKGHIIFDKDLKYTIISHKGVTL</sequence>
<keyword evidence="8" id="KW-0456">Lyase</keyword>
<keyword evidence="7" id="KW-0411">Iron-sulfur</keyword>
<keyword evidence="5" id="KW-0479">Metal-binding</keyword>
<gene>
    <name evidence="13" type="ORF">CLOBOL_06137</name>
</gene>
<dbReference type="GO" id="GO:0008730">
    <property type="term" value="F:L(+)-tartrate dehydratase activity"/>
    <property type="evidence" value="ECO:0007669"/>
    <property type="project" value="UniProtKB-EC"/>
</dbReference>
<evidence type="ECO:0000256" key="7">
    <source>
        <dbReference type="ARBA" id="ARBA00023014"/>
    </source>
</evidence>
<comment type="subunit">
    <text evidence="3">Tetramer of two alpha and two beta subunits.</text>
</comment>